<comment type="caution">
    <text evidence="2">The sequence shown here is derived from an EMBL/GenBank/DDBJ whole genome shotgun (WGS) entry which is preliminary data.</text>
</comment>
<accession>A0A919VUG5</accession>
<keyword evidence="3" id="KW-1185">Reference proteome</keyword>
<proteinExistence type="predicted"/>
<evidence type="ECO:0000313" key="2">
    <source>
        <dbReference type="EMBL" id="GIM69928.1"/>
    </source>
</evidence>
<dbReference type="InterPro" id="IPR000073">
    <property type="entry name" value="AB_hydrolase_1"/>
</dbReference>
<dbReference type="Proteomes" id="UP000681340">
    <property type="component" value="Unassembled WGS sequence"/>
</dbReference>
<sequence length="234" mass="24621">MNVVLVPGAWHGAWSWHAVGQRVRAAGHRAYAITLPGLAMGDDPTGLRLADAVDHVVAEVERRDLRDVVLVGHSFAGIPITGAVPRLTGRLAAIAFFSAFVPLRGQSQADAMGPELNGYLRATIEKSPDGTVAVDFASFQAMLMQDEPEPLQRLVYDQLTPQPGGYMLDALGVDGVGASGLPVTYVLAEKDLALAAPGEELAARAGVEPLLVPGTHEALLTHPDEVARALLTGI</sequence>
<dbReference type="Pfam" id="PF12697">
    <property type="entry name" value="Abhydrolase_6"/>
    <property type="match status" value="1"/>
</dbReference>
<dbReference type="PANTHER" id="PTHR37017">
    <property type="entry name" value="AB HYDROLASE-1 DOMAIN-CONTAINING PROTEIN-RELATED"/>
    <property type="match status" value="1"/>
</dbReference>
<evidence type="ECO:0000313" key="3">
    <source>
        <dbReference type="Proteomes" id="UP000681340"/>
    </source>
</evidence>
<dbReference type="Gene3D" id="3.40.50.1820">
    <property type="entry name" value="alpha/beta hydrolase"/>
    <property type="match status" value="1"/>
</dbReference>
<dbReference type="EMBL" id="BOQL01000029">
    <property type="protein sequence ID" value="GIM69928.1"/>
    <property type="molecule type" value="Genomic_DNA"/>
</dbReference>
<reference evidence="2" key="1">
    <citation type="submission" date="2021-03" db="EMBL/GenBank/DDBJ databases">
        <title>Whole genome shotgun sequence of Actinoplanes auranticolor NBRC 12245.</title>
        <authorList>
            <person name="Komaki H."/>
            <person name="Tamura T."/>
        </authorList>
    </citation>
    <scope>NUCLEOTIDE SEQUENCE</scope>
    <source>
        <strain evidence="2">NBRC 12245</strain>
    </source>
</reference>
<gene>
    <name evidence="2" type="ORF">Aau02nite_38590</name>
</gene>
<dbReference type="PANTHER" id="PTHR37017:SF11">
    <property type="entry name" value="ESTERASE_LIPASE_THIOESTERASE DOMAIN-CONTAINING PROTEIN"/>
    <property type="match status" value="1"/>
</dbReference>
<dbReference type="InterPro" id="IPR052897">
    <property type="entry name" value="Sec-Metab_Biosynth_Hydrolase"/>
</dbReference>
<dbReference type="InterPro" id="IPR029058">
    <property type="entry name" value="AB_hydrolase_fold"/>
</dbReference>
<protein>
    <submittedName>
        <fullName evidence="2">Salicylate esterase</fullName>
    </submittedName>
</protein>
<feature type="domain" description="AB hydrolase-1" evidence="1">
    <location>
        <begin position="3"/>
        <end position="229"/>
    </location>
</feature>
<dbReference type="RefSeq" id="WP_212989866.1">
    <property type="nucleotide sequence ID" value="NZ_BAABEA010000053.1"/>
</dbReference>
<dbReference type="AlphaFoldDB" id="A0A919VUG5"/>
<name>A0A919VUG5_9ACTN</name>
<evidence type="ECO:0000259" key="1">
    <source>
        <dbReference type="Pfam" id="PF12697"/>
    </source>
</evidence>
<organism evidence="2 3">
    <name type="scientific">Actinoplanes auranticolor</name>
    <dbReference type="NCBI Taxonomy" id="47988"/>
    <lineage>
        <taxon>Bacteria</taxon>
        <taxon>Bacillati</taxon>
        <taxon>Actinomycetota</taxon>
        <taxon>Actinomycetes</taxon>
        <taxon>Micromonosporales</taxon>
        <taxon>Micromonosporaceae</taxon>
        <taxon>Actinoplanes</taxon>
    </lineage>
</organism>
<dbReference type="GO" id="GO:0003824">
    <property type="term" value="F:catalytic activity"/>
    <property type="evidence" value="ECO:0007669"/>
    <property type="project" value="UniProtKB-ARBA"/>
</dbReference>
<dbReference type="SUPFAM" id="SSF53474">
    <property type="entry name" value="alpha/beta-Hydrolases"/>
    <property type="match status" value="1"/>
</dbReference>